<dbReference type="Gramene" id="Aco020502.1.mrna1">
    <property type="protein sequence ID" value="Aco020502.1.mrna1"/>
    <property type="gene ID" value="Aco020502.1.path1"/>
</dbReference>
<dbReference type="GO" id="GO:0061630">
    <property type="term" value="F:ubiquitin protein ligase activity"/>
    <property type="evidence" value="ECO:0007669"/>
    <property type="project" value="UniProtKB-EC"/>
</dbReference>
<feature type="compositionally biased region" description="Basic and acidic residues" evidence="9">
    <location>
        <begin position="186"/>
        <end position="198"/>
    </location>
</feature>
<keyword evidence="7" id="KW-0862">Zinc</keyword>
<feature type="compositionally biased region" description="Polar residues" evidence="9">
    <location>
        <begin position="325"/>
        <end position="334"/>
    </location>
</feature>
<keyword evidence="13" id="KW-1185">Reference proteome</keyword>
<feature type="compositionally biased region" description="Low complexity" evidence="9">
    <location>
        <begin position="311"/>
        <end position="324"/>
    </location>
</feature>
<evidence type="ECO:0000313" key="14">
    <source>
        <dbReference type="RefSeq" id="XP_020081590.1"/>
    </source>
</evidence>
<dbReference type="InterPro" id="IPR045191">
    <property type="entry name" value="MBR1/2-like"/>
</dbReference>
<keyword evidence="3" id="KW-0808">Transferase</keyword>
<evidence type="ECO:0000256" key="4">
    <source>
        <dbReference type="ARBA" id="ARBA00022723"/>
    </source>
</evidence>
<comment type="catalytic activity">
    <reaction evidence="1">
        <text>S-ubiquitinyl-[E2 ubiquitin-conjugating enzyme]-L-cysteine + [acceptor protein]-L-lysine = [E2 ubiquitin-conjugating enzyme]-L-cysteine + N(6)-ubiquitinyl-[acceptor protein]-L-lysine.</text>
        <dbReference type="EC" id="2.3.2.27"/>
    </reaction>
</comment>
<dbReference type="RefSeq" id="XP_020081598.1">
    <property type="nucleotide sequence ID" value="XM_020226009.1"/>
</dbReference>
<evidence type="ECO:0000313" key="13">
    <source>
        <dbReference type="Proteomes" id="UP000515123"/>
    </source>
</evidence>
<feature type="region of interest" description="Disordered" evidence="9">
    <location>
        <begin position="121"/>
        <end position="162"/>
    </location>
</feature>
<dbReference type="PANTHER" id="PTHR22937">
    <property type="entry name" value="E3 UBIQUITIN-PROTEIN LIGASE RNF165"/>
    <property type="match status" value="1"/>
</dbReference>
<feature type="region of interest" description="Disordered" evidence="9">
    <location>
        <begin position="240"/>
        <end position="259"/>
    </location>
</feature>
<organism evidence="11 12">
    <name type="scientific">Ananas comosus</name>
    <name type="common">Pineapple</name>
    <name type="synonym">Ananas ananas</name>
    <dbReference type="NCBI Taxonomy" id="4615"/>
    <lineage>
        <taxon>Eukaryota</taxon>
        <taxon>Viridiplantae</taxon>
        <taxon>Streptophyta</taxon>
        <taxon>Embryophyta</taxon>
        <taxon>Tracheophyta</taxon>
        <taxon>Spermatophyta</taxon>
        <taxon>Magnoliopsida</taxon>
        <taxon>Liliopsida</taxon>
        <taxon>Poales</taxon>
        <taxon>Bromeliaceae</taxon>
        <taxon>Bromelioideae</taxon>
        <taxon>Ananas</taxon>
    </lineage>
</organism>
<dbReference type="GO" id="GO:0008270">
    <property type="term" value="F:zinc ion binding"/>
    <property type="evidence" value="ECO:0007669"/>
    <property type="project" value="UniProtKB-KW"/>
</dbReference>
<evidence type="ECO:0000313" key="16">
    <source>
        <dbReference type="RefSeq" id="XP_020081604.1"/>
    </source>
</evidence>
<sequence>MDEYPSKRTSRGIGFSKRTSGVSFRNQNHEDKSGQHSGRFGCSTKLNSTNVGHNDNSEVPRFSRPSVRSNTGKAIAGTTSKEAFVKLQKEQQPNPTFLGRIDIPESSSRRARIEDRLEDLNYDGSASSSKPSKQNSKRLSLGNVGISSKPRSSTIVPKPSHGFKNLSCTSISDVLPAGCSSSSDLGRGRRVSDLRETSYSEGSSSVPTHSNLPGPSLPVLEGPIAQQSLRRIRNQAVNRDGPVSVRTRRTSTTDNKTSPFVQTDESAFLLNAVPEVEGTRFSVQEAVPETISEFFTSEQPRAFHCSARTGSSNRAAYSRSSSTSHPQRNSSQISHDLLDDGDGHQHLSMEGIAQVLLALERIEQYEDLTYEQLLVLETNLLFGGLTFHDQHSDMRMDIDNMSYEELLALEEQMGSVSTALPEDELVKCLKRSIYTSASLVSGINRHIAHDIKCSICQEEYVAGDEVGKLGCEHVYHVACIHQWLRLKNWCPICKASAAPSLRNK</sequence>
<evidence type="ECO:0000259" key="10">
    <source>
        <dbReference type="PROSITE" id="PS50089"/>
    </source>
</evidence>
<dbReference type="InterPro" id="IPR001841">
    <property type="entry name" value="Znf_RING"/>
</dbReference>
<dbReference type="SUPFAM" id="SSF57850">
    <property type="entry name" value="RING/U-box"/>
    <property type="match status" value="1"/>
</dbReference>
<feature type="region of interest" description="Disordered" evidence="9">
    <location>
        <begin position="1"/>
        <end position="75"/>
    </location>
</feature>
<name>A0A199UZB0_ANACO</name>
<feature type="compositionally biased region" description="Polar residues" evidence="9">
    <location>
        <begin position="145"/>
        <end position="155"/>
    </location>
</feature>
<dbReference type="PANTHER" id="PTHR22937:SF136">
    <property type="entry name" value="RING-TYPE E3 UBIQUITIN TRANSFERASE"/>
    <property type="match status" value="1"/>
</dbReference>
<keyword evidence="5 8" id="KW-0863">Zinc-finger</keyword>
<feature type="compositionally biased region" description="Polar residues" evidence="9">
    <location>
        <begin position="66"/>
        <end position="75"/>
    </location>
</feature>
<keyword evidence="4" id="KW-0479">Metal-binding</keyword>
<feature type="region of interest" description="Disordered" evidence="9">
    <location>
        <begin position="179"/>
        <end position="216"/>
    </location>
</feature>
<dbReference type="EC" id="2.3.2.27" evidence="2"/>
<dbReference type="PROSITE" id="PS50089">
    <property type="entry name" value="ZF_RING_2"/>
    <property type="match status" value="1"/>
</dbReference>
<feature type="compositionally biased region" description="Low complexity" evidence="9">
    <location>
        <begin position="125"/>
        <end position="134"/>
    </location>
</feature>
<evidence type="ECO:0000313" key="12">
    <source>
        <dbReference type="Proteomes" id="UP000092600"/>
    </source>
</evidence>
<dbReference type="InterPro" id="IPR013083">
    <property type="entry name" value="Znf_RING/FYVE/PHD"/>
</dbReference>
<reference evidence="11 12" key="1">
    <citation type="journal article" date="2016" name="DNA Res.">
        <title>The draft genome of MD-2 pineapple using hybrid error correction of long reads.</title>
        <authorList>
            <person name="Redwan R.M."/>
            <person name="Saidin A."/>
            <person name="Kumar S.V."/>
        </authorList>
    </citation>
    <scope>NUCLEOTIDE SEQUENCE [LARGE SCALE GENOMIC DNA]</scope>
    <source>
        <strain evidence="12">cv. MD2</strain>
        <tissue evidence="11">Leaf</tissue>
    </source>
</reference>
<reference evidence="14 15" key="2">
    <citation type="submission" date="2025-04" db="UniProtKB">
        <authorList>
            <consortium name="RefSeq"/>
        </authorList>
    </citation>
    <scope>IDENTIFICATION</scope>
    <source>
        <tissue evidence="14 15">Leaf</tissue>
    </source>
</reference>
<feature type="compositionally biased region" description="Polar residues" evidence="9">
    <location>
        <begin position="17"/>
        <end position="26"/>
    </location>
</feature>
<keyword evidence="6" id="KW-0833">Ubl conjugation pathway</keyword>
<dbReference type="OrthoDB" id="8062037at2759"/>
<feature type="region of interest" description="Disordered" evidence="9">
    <location>
        <begin position="307"/>
        <end position="341"/>
    </location>
</feature>
<feature type="compositionally biased region" description="Polar residues" evidence="9">
    <location>
        <begin position="199"/>
        <end position="213"/>
    </location>
</feature>
<gene>
    <name evidence="14 15 16" type="primary">LOC109705268</name>
    <name evidence="11" type="ORF">ACMD2_20802</name>
</gene>
<dbReference type="RefSeq" id="XP_020081590.1">
    <property type="nucleotide sequence ID" value="XM_020226001.1"/>
</dbReference>
<dbReference type="Pfam" id="PF13639">
    <property type="entry name" value="zf-RING_2"/>
    <property type="match status" value="1"/>
</dbReference>
<dbReference type="Proteomes" id="UP000092600">
    <property type="component" value="Unassembled WGS sequence"/>
</dbReference>
<dbReference type="FunFam" id="3.30.40.10:FF:000504">
    <property type="entry name" value="E3 ubiquitin-protein ligase arkadia"/>
    <property type="match status" value="1"/>
</dbReference>
<evidence type="ECO:0000256" key="7">
    <source>
        <dbReference type="ARBA" id="ARBA00022833"/>
    </source>
</evidence>
<evidence type="ECO:0000256" key="2">
    <source>
        <dbReference type="ARBA" id="ARBA00012483"/>
    </source>
</evidence>
<evidence type="ECO:0000256" key="3">
    <source>
        <dbReference type="ARBA" id="ARBA00022679"/>
    </source>
</evidence>
<feature type="compositionally biased region" description="Polar residues" evidence="9">
    <location>
        <begin position="44"/>
        <end position="54"/>
    </location>
</feature>
<dbReference type="AlphaFoldDB" id="A0A199UZB0"/>
<evidence type="ECO:0000313" key="11">
    <source>
        <dbReference type="EMBL" id="OAY69985.1"/>
    </source>
</evidence>
<evidence type="ECO:0000256" key="8">
    <source>
        <dbReference type="PROSITE-ProRule" id="PRU00175"/>
    </source>
</evidence>
<accession>A0A199UZB0</accession>
<dbReference type="Proteomes" id="UP000515123">
    <property type="component" value="Linkage group 2"/>
</dbReference>
<evidence type="ECO:0000313" key="15">
    <source>
        <dbReference type="RefSeq" id="XP_020081598.1"/>
    </source>
</evidence>
<feature type="domain" description="RING-type" evidence="10">
    <location>
        <begin position="453"/>
        <end position="494"/>
    </location>
</feature>
<dbReference type="SMART" id="SM00184">
    <property type="entry name" value="RING"/>
    <property type="match status" value="1"/>
</dbReference>
<dbReference type="GeneID" id="109705268"/>
<evidence type="ECO:0000256" key="5">
    <source>
        <dbReference type="ARBA" id="ARBA00022771"/>
    </source>
</evidence>
<evidence type="ECO:0000256" key="6">
    <source>
        <dbReference type="ARBA" id="ARBA00022786"/>
    </source>
</evidence>
<dbReference type="Gene3D" id="3.30.40.10">
    <property type="entry name" value="Zinc/RING finger domain, C3HC4 (zinc finger)"/>
    <property type="match status" value="1"/>
</dbReference>
<evidence type="ECO:0000256" key="1">
    <source>
        <dbReference type="ARBA" id="ARBA00000900"/>
    </source>
</evidence>
<evidence type="ECO:0000256" key="9">
    <source>
        <dbReference type="SAM" id="MobiDB-lite"/>
    </source>
</evidence>
<dbReference type="RefSeq" id="XP_020081604.1">
    <property type="nucleotide sequence ID" value="XM_020226015.1"/>
</dbReference>
<proteinExistence type="predicted"/>
<protein>
    <recommendedName>
        <fullName evidence="2">RING-type E3 ubiquitin transferase</fullName>
        <ecNumber evidence="2">2.3.2.27</ecNumber>
    </recommendedName>
</protein>
<dbReference type="EMBL" id="LSRQ01004121">
    <property type="protein sequence ID" value="OAY69985.1"/>
    <property type="molecule type" value="Genomic_DNA"/>
</dbReference>